<sequence>MGDESRFVNLEKFEDYAIIRWNKPQRKNGLTLEMQAETSNHLKSIANDDNIKFVVITGTGEYFTSGADFISSAQSLNGTSEAELRSRTQHFRSLIETLIRFPKPIIAAVNGPSIGMGVTILPLCDVVYCSDNSTFMTPFSRLGLTAEGCSSYTFPKVMGYSKANDVLLFNRQLSAQEAYHAGLVAQVFPKQTFWTEVQKRIDDLVQYPINSYIYGKQLIRLNDMETLFAVNHRECERLIERYGSEEFVMQVMKFVQKRQLINEQRKSKL</sequence>
<dbReference type="GO" id="GO:0004165">
    <property type="term" value="F:delta(3)-delta(2)-enoyl-CoA isomerase activity"/>
    <property type="evidence" value="ECO:0007669"/>
    <property type="project" value="UniProtKB-ARBA"/>
</dbReference>
<evidence type="ECO:0000256" key="3">
    <source>
        <dbReference type="ARBA" id="ARBA00023235"/>
    </source>
</evidence>
<proteinExistence type="evidence at transcript level"/>
<dbReference type="Gene3D" id="3.90.226.10">
    <property type="entry name" value="2-enoyl-CoA Hydratase, Chain A, domain 1"/>
    <property type="match status" value="1"/>
</dbReference>
<evidence type="ECO:0000256" key="1">
    <source>
        <dbReference type="ARBA" id="ARBA00004275"/>
    </source>
</evidence>
<dbReference type="InterPro" id="IPR051053">
    <property type="entry name" value="ECH/Chromodomain_protein"/>
</dbReference>
<organism evidence="4">
    <name type="scientific">Phallusia mammillata</name>
    <dbReference type="NCBI Taxonomy" id="59560"/>
    <lineage>
        <taxon>Eukaryota</taxon>
        <taxon>Metazoa</taxon>
        <taxon>Chordata</taxon>
        <taxon>Tunicata</taxon>
        <taxon>Ascidiacea</taxon>
        <taxon>Phlebobranchia</taxon>
        <taxon>Ascidiidae</taxon>
        <taxon>Phallusia</taxon>
    </lineage>
</organism>
<dbReference type="GO" id="GO:0005739">
    <property type="term" value="C:mitochondrion"/>
    <property type="evidence" value="ECO:0007669"/>
    <property type="project" value="TreeGrafter"/>
</dbReference>
<name>A0A6F9DAV4_9ASCI</name>
<dbReference type="Pfam" id="PF00378">
    <property type="entry name" value="ECH_1"/>
    <property type="match status" value="1"/>
</dbReference>
<dbReference type="EMBL" id="LR784722">
    <property type="protein sequence ID" value="CAB3240683.1"/>
    <property type="molecule type" value="mRNA"/>
</dbReference>
<evidence type="ECO:0000313" key="4">
    <source>
        <dbReference type="EMBL" id="CAB3240683.1"/>
    </source>
</evidence>
<dbReference type="Gene3D" id="1.10.12.10">
    <property type="entry name" value="Lyase 2-enoyl-coa Hydratase, Chain A, domain 2"/>
    <property type="match status" value="1"/>
</dbReference>
<comment type="subcellular location">
    <subcellularLocation>
        <location evidence="1">Peroxisome</location>
    </subcellularLocation>
</comment>
<gene>
    <name evidence="4" type="primary">Eci2-002</name>
</gene>
<dbReference type="SUPFAM" id="SSF52096">
    <property type="entry name" value="ClpP/crotonase"/>
    <property type="match status" value="1"/>
</dbReference>
<dbReference type="InterPro" id="IPR001753">
    <property type="entry name" value="Enoyl-CoA_hydra/iso"/>
</dbReference>
<reference evidence="4" key="1">
    <citation type="submission" date="2020-04" db="EMBL/GenBank/DDBJ databases">
        <authorList>
            <person name="Neveu A P."/>
        </authorList>
    </citation>
    <scope>NUCLEOTIDE SEQUENCE</scope>
    <source>
        <tissue evidence="4">Whole embryo</tissue>
    </source>
</reference>
<keyword evidence="2" id="KW-0576">Peroxisome</keyword>
<accession>A0A6F9DAV4</accession>
<dbReference type="GO" id="GO:0005777">
    <property type="term" value="C:peroxisome"/>
    <property type="evidence" value="ECO:0007669"/>
    <property type="project" value="UniProtKB-SubCell"/>
</dbReference>
<dbReference type="CDD" id="cd06558">
    <property type="entry name" value="crotonase-like"/>
    <property type="match status" value="1"/>
</dbReference>
<keyword evidence="3 4" id="KW-0413">Isomerase</keyword>
<evidence type="ECO:0000256" key="2">
    <source>
        <dbReference type="ARBA" id="ARBA00023140"/>
    </source>
</evidence>
<dbReference type="AlphaFoldDB" id="A0A6F9DAV4"/>
<dbReference type="PANTHER" id="PTHR43684">
    <property type="match status" value="1"/>
</dbReference>
<dbReference type="InterPro" id="IPR029045">
    <property type="entry name" value="ClpP/crotonase-like_dom_sf"/>
</dbReference>
<dbReference type="PANTHER" id="PTHR43684:SF1">
    <property type="entry name" value="ENOYL-COA DELTA ISOMERASE 2"/>
    <property type="match status" value="1"/>
</dbReference>
<dbReference type="InterPro" id="IPR014748">
    <property type="entry name" value="Enoyl-CoA_hydra_C"/>
</dbReference>
<protein>
    <submittedName>
        <fullName evidence="4">Enoyl-CoA delta isomerase 2, mitochondrial</fullName>
    </submittedName>
</protein>